<dbReference type="RefSeq" id="WP_204519203.1">
    <property type="nucleotide sequence ID" value="NZ_BAABIN010000019.1"/>
</dbReference>
<evidence type="ECO:0000256" key="6">
    <source>
        <dbReference type="PIRNR" id="PIRNR039090"/>
    </source>
</evidence>
<evidence type="ECO:0000256" key="5">
    <source>
        <dbReference type="ARBA" id="ARBA00023186"/>
    </source>
</evidence>
<dbReference type="PANTHER" id="PTHR34773">
    <property type="entry name" value="FLAGELLAR SECRETION CHAPERONE FLIS"/>
    <property type="match status" value="1"/>
</dbReference>
<keyword evidence="7" id="KW-0966">Cell projection</keyword>
<evidence type="ECO:0000256" key="1">
    <source>
        <dbReference type="ARBA" id="ARBA00004514"/>
    </source>
</evidence>
<dbReference type="InterPro" id="IPR003713">
    <property type="entry name" value="FliS"/>
</dbReference>
<dbReference type="SUPFAM" id="SSF101116">
    <property type="entry name" value="Flagellar export chaperone FliS"/>
    <property type="match status" value="1"/>
</dbReference>
<dbReference type="EMBL" id="JAFBEB010000012">
    <property type="protein sequence ID" value="MBM7591494.1"/>
    <property type="molecule type" value="Genomic_DNA"/>
</dbReference>
<evidence type="ECO:0000313" key="8">
    <source>
        <dbReference type="Proteomes" id="UP000717624"/>
    </source>
</evidence>
<dbReference type="Proteomes" id="UP000717624">
    <property type="component" value="Unassembled WGS sequence"/>
</dbReference>
<evidence type="ECO:0000313" key="7">
    <source>
        <dbReference type="EMBL" id="MBM7591494.1"/>
    </source>
</evidence>
<keyword evidence="4 6" id="KW-1005">Bacterial flagellum biogenesis</keyword>
<reference evidence="7" key="1">
    <citation type="submission" date="2021-01" db="EMBL/GenBank/DDBJ databases">
        <title>Genomic Encyclopedia of Type Strains, Phase IV (KMG-IV): sequencing the most valuable type-strain genomes for metagenomic binning, comparative biology and taxonomic classification.</title>
        <authorList>
            <person name="Goeker M."/>
        </authorList>
    </citation>
    <scope>NUCLEOTIDE SEQUENCE</scope>
    <source>
        <strain evidence="7">DSM 25523</strain>
    </source>
</reference>
<evidence type="ECO:0000256" key="2">
    <source>
        <dbReference type="ARBA" id="ARBA00008787"/>
    </source>
</evidence>
<dbReference type="NCBIfam" id="TIGR00208">
    <property type="entry name" value="fliS"/>
    <property type="match status" value="1"/>
</dbReference>
<keyword evidence="8" id="KW-1185">Reference proteome</keyword>
<accession>A0A938Y351</accession>
<dbReference type="AlphaFoldDB" id="A0A938Y351"/>
<dbReference type="GO" id="GO:0005829">
    <property type="term" value="C:cytosol"/>
    <property type="evidence" value="ECO:0007669"/>
    <property type="project" value="UniProtKB-SubCell"/>
</dbReference>
<organism evidence="7 8">
    <name type="scientific">Brevibacillus fulvus</name>
    <dbReference type="NCBI Taxonomy" id="1125967"/>
    <lineage>
        <taxon>Bacteria</taxon>
        <taxon>Bacillati</taxon>
        <taxon>Bacillota</taxon>
        <taxon>Bacilli</taxon>
        <taxon>Bacillales</taxon>
        <taxon>Paenibacillaceae</taxon>
        <taxon>Brevibacillus</taxon>
    </lineage>
</organism>
<proteinExistence type="inferred from homology"/>
<evidence type="ECO:0000256" key="3">
    <source>
        <dbReference type="ARBA" id="ARBA00022490"/>
    </source>
</evidence>
<dbReference type="GO" id="GO:0044780">
    <property type="term" value="P:bacterial-type flagellum assembly"/>
    <property type="evidence" value="ECO:0007669"/>
    <property type="project" value="InterPro"/>
</dbReference>
<keyword evidence="3 6" id="KW-0963">Cytoplasm</keyword>
<dbReference type="Gene3D" id="1.20.120.340">
    <property type="entry name" value="Flagellar protein FliS"/>
    <property type="match status" value="1"/>
</dbReference>
<keyword evidence="7" id="KW-0969">Cilium</keyword>
<dbReference type="GO" id="GO:0071973">
    <property type="term" value="P:bacterial-type flagellum-dependent cell motility"/>
    <property type="evidence" value="ECO:0007669"/>
    <property type="project" value="TreeGrafter"/>
</dbReference>
<comment type="similarity">
    <text evidence="2 6">Belongs to the FliS family.</text>
</comment>
<dbReference type="InterPro" id="IPR036584">
    <property type="entry name" value="FliS_sf"/>
</dbReference>
<dbReference type="PIRSF" id="PIRSF039090">
    <property type="entry name" value="Flis"/>
    <property type="match status" value="1"/>
</dbReference>
<name>A0A938Y351_9BACL</name>
<dbReference type="CDD" id="cd16098">
    <property type="entry name" value="FliS"/>
    <property type="match status" value="1"/>
</dbReference>
<comment type="caution">
    <text evidence="7">The sequence shown here is derived from an EMBL/GenBank/DDBJ whole genome shotgun (WGS) entry which is preliminary data.</text>
</comment>
<keyword evidence="5" id="KW-0143">Chaperone</keyword>
<comment type="subcellular location">
    <subcellularLocation>
        <location evidence="1 6">Cytoplasm</location>
        <location evidence="1 6">Cytosol</location>
    </subcellularLocation>
</comment>
<dbReference type="PANTHER" id="PTHR34773:SF1">
    <property type="entry name" value="FLAGELLAR SECRETION CHAPERONE FLIS"/>
    <property type="match status" value="1"/>
</dbReference>
<sequence length="126" mass="14917">MYQTSAQNAYKQNQFTTATPEDLTLMLYEGAIKFTKRSKQAIEAKNFNKAHDYNTRVQDIISELIITLDRQYPIAEQMLLLYDYMRRRLIEANVKKDVTILDEVEGFLQEFRDVWKQAMLIARSQK</sequence>
<keyword evidence="7" id="KW-0282">Flagellum</keyword>
<gene>
    <name evidence="7" type="ORF">JOD01_003145</name>
</gene>
<evidence type="ECO:0000256" key="4">
    <source>
        <dbReference type="ARBA" id="ARBA00022795"/>
    </source>
</evidence>
<protein>
    <recommendedName>
        <fullName evidence="6">Flagellar secretion chaperone FliS</fullName>
    </recommendedName>
</protein>
<dbReference type="Pfam" id="PF02561">
    <property type="entry name" value="FliS"/>
    <property type="match status" value="1"/>
</dbReference>